<dbReference type="InterPro" id="IPR051719">
    <property type="entry name" value="CASTOR_mTORC1"/>
</dbReference>
<dbReference type="GO" id="GO:0006520">
    <property type="term" value="P:amino acid metabolic process"/>
    <property type="evidence" value="ECO:0007669"/>
    <property type="project" value="UniProtKB-ARBA"/>
</dbReference>
<evidence type="ECO:0000313" key="3">
    <source>
        <dbReference type="EMBL" id="CAK4030925.1"/>
    </source>
</evidence>
<accession>A0AAI9ECD9</accession>
<organism evidence="3 4">
    <name type="scientific">Lecanosticta acicola</name>
    <dbReference type="NCBI Taxonomy" id="111012"/>
    <lineage>
        <taxon>Eukaryota</taxon>
        <taxon>Fungi</taxon>
        <taxon>Dikarya</taxon>
        <taxon>Ascomycota</taxon>
        <taxon>Pezizomycotina</taxon>
        <taxon>Dothideomycetes</taxon>
        <taxon>Dothideomycetidae</taxon>
        <taxon>Mycosphaerellales</taxon>
        <taxon>Mycosphaerellaceae</taxon>
        <taxon>Lecanosticta</taxon>
    </lineage>
</organism>
<dbReference type="Gene3D" id="3.30.2130.10">
    <property type="entry name" value="VC0802-like"/>
    <property type="match status" value="2"/>
</dbReference>
<dbReference type="SUPFAM" id="SSF55021">
    <property type="entry name" value="ACT-like"/>
    <property type="match status" value="1"/>
</dbReference>
<comment type="caution">
    <text evidence="3">The sequence shown here is derived from an EMBL/GenBank/DDBJ whole genome shotgun (WGS) entry which is preliminary data.</text>
</comment>
<dbReference type="Pfam" id="PF13840">
    <property type="entry name" value="ACT_7"/>
    <property type="match status" value="1"/>
</dbReference>
<dbReference type="AlphaFoldDB" id="A0AAI9ECD9"/>
<reference evidence="3" key="1">
    <citation type="submission" date="2023-11" db="EMBL/GenBank/DDBJ databases">
        <authorList>
            <person name="Alioto T."/>
            <person name="Alioto T."/>
            <person name="Gomez Garrido J."/>
        </authorList>
    </citation>
    <scope>NUCLEOTIDE SEQUENCE</scope>
</reference>
<dbReference type="InterPro" id="IPR045865">
    <property type="entry name" value="ACT-like_dom_sf"/>
</dbReference>
<dbReference type="EMBL" id="CAVMBE010000042">
    <property type="protein sequence ID" value="CAK4030925.1"/>
    <property type="molecule type" value="Genomic_DNA"/>
</dbReference>
<dbReference type="Proteomes" id="UP001296104">
    <property type="component" value="Unassembled WGS sequence"/>
</dbReference>
<sequence>MGQPIAESSTLLNAQIGFLKTHLALIHLPPSALPLFLQPILTLLLHNDQKDEQGNTIEPHRSWNFWHPFVNVSITPNEVSIVCPREQAELLFAPLVDNLSPALRKSVSISREDYSVIMIGGEGLEAGQRVLDLTSPLAIAGIPIFFITSYYSDFIVVPFSSRPKVIHTLEERGFVFEATDADGEAGQMTNPQSPLTNSHHRPGSSTSFDWPTASSPPPTSVSELQSKTFKTLARNNIQPTVDQSIELITCAGVKDSIHATQIAHFRDGKLHLGIAKCLTSFPPPDFFSITLTDSESASLTMEKRLLEHFPNEGEDVLLGIDGPEQVLITLDLKDLPLESTGIVCGVSSRLTDAMRRRIGREMFNMSYLSTSRAGHVIVYEDELEDVMDALKGVQVNGVHS</sequence>
<dbReference type="GO" id="GO:0046394">
    <property type="term" value="P:carboxylic acid biosynthetic process"/>
    <property type="evidence" value="ECO:0007669"/>
    <property type="project" value="UniProtKB-ARBA"/>
</dbReference>
<evidence type="ECO:0000313" key="4">
    <source>
        <dbReference type="Proteomes" id="UP001296104"/>
    </source>
</evidence>
<protein>
    <submittedName>
        <fullName evidence="3">Carbohydrate-binding module family 1 Non-catalytic module family CDH</fullName>
    </submittedName>
</protein>
<feature type="region of interest" description="Disordered" evidence="1">
    <location>
        <begin position="183"/>
        <end position="222"/>
    </location>
</feature>
<feature type="compositionally biased region" description="Polar residues" evidence="1">
    <location>
        <begin position="187"/>
        <end position="209"/>
    </location>
</feature>
<gene>
    <name evidence="3" type="ORF">LECACI_7A006083</name>
</gene>
<evidence type="ECO:0000256" key="1">
    <source>
        <dbReference type="SAM" id="MobiDB-lite"/>
    </source>
</evidence>
<dbReference type="PANTHER" id="PTHR31131">
    <property type="entry name" value="CHROMOSOME 1, WHOLE GENOME SHOTGUN SEQUENCE"/>
    <property type="match status" value="1"/>
</dbReference>
<dbReference type="InterPro" id="IPR027795">
    <property type="entry name" value="CASTOR_ACT_dom"/>
</dbReference>
<evidence type="ECO:0000259" key="2">
    <source>
        <dbReference type="Pfam" id="PF13840"/>
    </source>
</evidence>
<keyword evidence="4" id="KW-1185">Reference proteome</keyword>
<proteinExistence type="predicted"/>
<dbReference type="PANTHER" id="PTHR31131:SF6">
    <property type="entry name" value="CASTOR ACT DOMAIN-CONTAINING PROTEIN"/>
    <property type="match status" value="1"/>
</dbReference>
<name>A0AAI9ECD9_9PEZI</name>
<feature type="domain" description="CASTOR ACT" evidence="2">
    <location>
        <begin position="110"/>
        <end position="171"/>
    </location>
</feature>